<gene>
    <name evidence="2" type="ORF">MTR64_01945</name>
</gene>
<evidence type="ECO:0000313" key="3">
    <source>
        <dbReference type="Proteomes" id="UP001162880"/>
    </source>
</evidence>
<protein>
    <submittedName>
        <fullName evidence="2">Uncharacterized protein</fullName>
    </submittedName>
</protein>
<reference evidence="2" key="1">
    <citation type="submission" date="2022-03" db="EMBL/GenBank/DDBJ databases">
        <title>Identification of a novel bacterium isolated from mangrove sediments.</title>
        <authorList>
            <person name="Pan X."/>
        </authorList>
    </citation>
    <scope>NUCLEOTIDE SEQUENCE</scope>
    <source>
        <strain evidence="2">B2580</strain>
    </source>
</reference>
<dbReference type="Proteomes" id="UP001162880">
    <property type="component" value="Unassembled WGS sequence"/>
</dbReference>
<evidence type="ECO:0000313" key="2">
    <source>
        <dbReference type="EMBL" id="MCJ2177315.1"/>
    </source>
</evidence>
<keyword evidence="3" id="KW-1185">Reference proteome</keyword>
<organism evidence="2 3">
    <name type="scientific">Novosphingobium album</name>
    <name type="common">ex Hu et al. 2023</name>
    <dbReference type="NCBI Taxonomy" id="2930093"/>
    <lineage>
        <taxon>Bacteria</taxon>
        <taxon>Pseudomonadati</taxon>
        <taxon>Pseudomonadota</taxon>
        <taxon>Alphaproteobacteria</taxon>
        <taxon>Sphingomonadales</taxon>
        <taxon>Sphingomonadaceae</taxon>
        <taxon>Novosphingobium</taxon>
    </lineage>
</organism>
<sequence>MRKVLTSRANPVAYMIGLWLRPGNIEAVTNRFSAIILPHIVTRALLSASDSPRARGGLQISSESVKRWPT</sequence>
<accession>A0ABT0AXF2</accession>
<name>A0ABT0AXF2_9SPHN</name>
<dbReference type="RefSeq" id="WP_243990177.1">
    <property type="nucleotide sequence ID" value="NZ_JALHLE010000002.1"/>
</dbReference>
<dbReference type="EMBL" id="JALHLE010000002">
    <property type="protein sequence ID" value="MCJ2177315.1"/>
    <property type="molecule type" value="Genomic_DNA"/>
</dbReference>
<evidence type="ECO:0000256" key="1">
    <source>
        <dbReference type="SAM" id="MobiDB-lite"/>
    </source>
</evidence>
<proteinExistence type="predicted"/>
<feature type="region of interest" description="Disordered" evidence="1">
    <location>
        <begin position="50"/>
        <end position="70"/>
    </location>
</feature>
<comment type="caution">
    <text evidence="2">The sequence shown here is derived from an EMBL/GenBank/DDBJ whole genome shotgun (WGS) entry which is preliminary data.</text>
</comment>